<reference evidence="3" key="1">
    <citation type="submission" date="2025-08" db="UniProtKB">
        <authorList>
            <consortium name="RefSeq"/>
        </authorList>
    </citation>
    <scope>IDENTIFICATION</scope>
</reference>
<dbReference type="InterPro" id="IPR022041">
    <property type="entry name" value="Methyltransf_FA"/>
</dbReference>
<gene>
    <name evidence="3" type="primary">LOC110987011</name>
</gene>
<dbReference type="PANTHER" id="PTHR36695:SF12">
    <property type="entry name" value="AGAP008648-PA"/>
    <property type="match status" value="1"/>
</dbReference>
<accession>A0A8B7ZJM3</accession>
<evidence type="ECO:0000259" key="1">
    <source>
        <dbReference type="Pfam" id="PF12248"/>
    </source>
</evidence>
<dbReference type="AlphaFoldDB" id="A0A8B7ZJM3"/>
<sequence length="145" mass="16206">MTPYKYTYVLSDVELGTHFRVDFTLRAPRNGNLALSSRRGDQDSGIIYEIIIGGYVNSKSAIRRCKLCDKGQIEVSTVGIVSDSEDRAFWIEYSDGDVSVGRGEAPPMINQTWSEAEQGERPSTVYLGVSTWRDASGHWIFQNCS</sequence>
<dbReference type="OMA" id="ANERTTH"/>
<dbReference type="PANTHER" id="PTHR36695">
    <property type="entry name" value="AGAP008648-PA"/>
    <property type="match status" value="1"/>
</dbReference>
<dbReference type="OrthoDB" id="6044186at2759"/>
<feature type="domain" description="Farnesoic acid O-methyl transferase" evidence="1">
    <location>
        <begin position="4"/>
        <end position="143"/>
    </location>
</feature>
<keyword evidence="2" id="KW-1185">Reference proteome</keyword>
<dbReference type="RefSeq" id="XP_022105080.1">
    <property type="nucleotide sequence ID" value="XM_022249388.1"/>
</dbReference>
<dbReference type="Proteomes" id="UP000694845">
    <property type="component" value="Unplaced"/>
</dbReference>
<proteinExistence type="predicted"/>
<protein>
    <submittedName>
        <fullName evidence="3">Uncharacterized protein LOC110987011</fullName>
    </submittedName>
</protein>
<name>A0A8B7ZJM3_ACAPL</name>
<dbReference type="GeneID" id="110987011"/>
<organism evidence="2 3">
    <name type="scientific">Acanthaster planci</name>
    <name type="common">Crown-of-thorns starfish</name>
    <dbReference type="NCBI Taxonomy" id="133434"/>
    <lineage>
        <taxon>Eukaryota</taxon>
        <taxon>Metazoa</taxon>
        <taxon>Echinodermata</taxon>
        <taxon>Eleutherozoa</taxon>
        <taxon>Asterozoa</taxon>
        <taxon>Asteroidea</taxon>
        <taxon>Valvatacea</taxon>
        <taxon>Valvatida</taxon>
        <taxon>Acanthasteridae</taxon>
        <taxon>Acanthaster</taxon>
    </lineage>
</organism>
<evidence type="ECO:0000313" key="3">
    <source>
        <dbReference type="RefSeq" id="XP_022105080.1"/>
    </source>
</evidence>
<dbReference type="KEGG" id="aplc:110987011"/>
<evidence type="ECO:0000313" key="2">
    <source>
        <dbReference type="Proteomes" id="UP000694845"/>
    </source>
</evidence>
<dbReference type="Pfam" id="PF12248">
    <property type="entry name" value="Methyltransf_FA"/>
    <property type="match status" value="1"/>
</dbReference>